<dbReference type="SUPFAM" id="SSF54106">
    <property type="entry name" value="LysM domain"/>
    <property type="match status" value="1"/>
</dbReference>
<dbReference type="Pfam" id="PF01476">
    <property type="entry name" value="LysM"/>
    <property type="match status" value="1"/>
</dbReference>
<reference evidence="1 2" key="1">
    <citation type="submission" date="2017-06" db="EMBL/GenBank/DDBJ databases">
        <title>Neisseria chenwenguii sp. nov., isolated from the intestinal contents of Tibetan Plateau Pika in Yushu, Qinghai Province, China.</title>
        <authorList>
            <person name="Zhang G."/>
        </authorList>
    </citation>
    <scope>NUCLEOTIDE SEQUENCE [LARGE SCALE GENOMIC DNA]</scope>
    <source>
        <strain evidence="1 2">10023</strain>
    </source>
</reference>
<keyword evidence="2" id="KW-1185">Reference proteome</keyword>
<gene>
    <name evidence="1" type="ORF">BG910_05365</name>
</gene>
<protein>
    <submittedName>
        <fullName evidence="1">Uncharacterized protein</fullName>
    </submittedName>
</protein>
<dbReference type="CDD" id="cd00118">
    <property type="entry name" value="LysM"/>
    <property type="match status" value="1"/>
</dbReference>
<name>A0A220S5G0_9NEIS</name>
<dbReference type="Proteomes" id="UP000198238">
    <property type="component" value="Chromosome"/>
</dbReference>
<dbReference type="AlphaFoldDB" id="A0A220S5G0"/>
<dbReference type="KEGG" id="nei:BG910_05365"/>
<sequence>MRRYFIGFGKKYGTTVTELKSLNNLKSDLIKVGQINIKTSH</sequence>
<dbReference type="InterPro" id="IPR018392">
    <property type="entry name" value="LysM"/>
</dbReference>
<dbReference type="InterPro" id="IPR036779">
    <property type="entry name" value="LysM_dom_sf"/>
</dbReference>
<proteinExistence type="predicted"/>
<dbReference type="Gene3D" id="3.10.350.10">
    <property type="entry name" value="LysM domain"/>
    <property type="match status" value="1"/>
</dbReference>
<dbReference type="EMBL" id="CP022278">
    <property type="protein sequence ID" value="ASK28465.1"/>
    <property type="molecule type" value="Genomic_DNA"/>
</dbReference>
<organism evidence="1 2">
    <name type="scientific">Neisseria chenwenguii</name>
    <dbReference type="NCBI Taxonomy" id="1853278"/>
    <lineage>
        <taxon>Bacteria</taxon>
        <taxon>Pseudomonadati</taxon>
        <taxon>Pseudomonadota</taxon>
        <taxon>Betaproteobacteria</taxon>
        <taxon>Neisseriales</taxon>
        <taxon>Neisseriaceae</taxon>
        <taxon>Neisseria</taxon>
    </lineage>
</organism>
<evidence type="ECO:0000313" key="2">
    <source>
        <dbReference type="Proteomes" id="UP000198238"/>
    </source>
</evidence>
<accession>A0A220S5G0</accession>
<evidence type="ECO:0000313" key="1">
    <source>
        <dbReference type="EMBL" id="ASK28465.1"/>
    </source>
</evidence>